<dbReference type="Proteomes" id="UP000310200">
    <property type="component" value="Unassembled WGS sequence"/>
</dbReference>
<organism evidence="1 2">
    <name type="scientific">Temnothorax longispinosus</name>
    <dbReference type="NCBI Taxonomy" id="300112"/>
    <lineage>
        <taxon>Eukaryota</taxon>
        <taxon>Metazoa</taxon>
        <taxon>Ecdysozoa</taxon>
        <taxon>Arthropoda</taxon>
        <taxon>Hexapoda</taxon>
        <taxon>Insecta</taxon>
        <taxon>Pterygota</taxon>
        <taxon>Neoptera</taxon>
        <taxon>Endopterygota</taxon>
        <taxon>Hymenoptera</taxon>
        <taxon>Apocrita</taxon>
        <taxon>Aculeata</taxon>
        <taxon>Formicoidea</taxon>
        <taxon>Formicidae</taxon>
        <taxon>Myrmicinae</taxon>
        <taxon>Temnothorax</taxon>
    </lineage>
</organism>
<gene>
    <name evidence="1" type="ORF">DBV15_07652</name>
</gene>
<accession>A0A4S2L0L8</accession>
<dbReference type="AlphaFoldDB" id="A0A4S2L0L8"/>
<dbReference type="EMBL" id="QBLH01000870">
    <property type="protein sequence ID" value="TGZ53978.1"/>
    <property type="molecule type" value="Genomic_DNA"/>
</dbReference>
<protein>
    <submittedName>
        <fullName evidence="1">Uncharacterized protein</fullName>
    </submittedName>
</protein>
<comment type="caution">
    <text evidence="1">The sequence shown here is derived from an EMBL/GenBank/DDBJ whole genome shotgun (WGS) entry which is preliminary data.</text>
</comment>
<sequence>MRTTFRLKAKKQVARCNLKVQPKNHDVPEVDSSINGGQWPFGILYARIDIHAFAGNSLGATHPLQRQAHSPYVKQTAWRARCGTQWRGESLYWLPSKQTGAAACVNTRVRLDHCAANNDVSRQKF</sequence>
<keyword evidence="2" id="KW-1185">Reference proteome</keyword>
<evidence type="ECO:0000313" key="1">
    <source>
        <dbReference type="EMBL" id="TGZ53978.1"/>
    </source>
</evidence>
<name>A0A4S2L0L8_9HYME</name>
<reference evidence="1 2" key="1">
    <citation type="journal article" date="2019" name="Philos. Trans. R. Soc. Lond., B, Biol. Sci.">
        <title>Ant behaviour and brain gene expression of defending hosts depend on the ecological success of the intruding social parasite.</title>
        <authorList>
            <person name="Kaur R."/>
            <person name="Stoldt M."/>
            <person name="Jongepier E."/>
            <person name="Feldmeyer B."/>
            <person name="Menzel F."/>
            <person name="Bornberg-Bauer E."/>
            <person name="Foitzik S."/>
        </authorList>
    </citation>
    <scope>NUCLEOTIDE SEQUENCE [LARGE SCALE GENOMIC DNA]</scope>
    <source>
        <tissue evidence="1">Whole body</tissue>
    </source>
</reference>
<evidence type="ECO:0000313" key="2">
    <source>
        <dbReference type="Proteomes" id="UP000310200"/>
    </source>
</evidence>
<proteinExistence type="predicted"/>